<dbReference type="PANTHER" id="PTHR31602">
    <property type="entry name" value="GROWTH-REGULATING FACTOR 5"/>
    <property type="match status" value="1"/>
</dbReference>
<dbReference type="InterPro" id="IPR031137">
    <property type="entry name" value="GRF"/>
</dbReference>
<keyword evidence="3" id="KW-0805">Transcription regulation</keyword>
<proteinExistence type="inferred from homology"/>
<organism evidence="5 6">
    <name type="scientific">Acer negundo</name>
    <name type="common">Box elder</name>
    <dbReference type="NCBI Taxonomy" id="4023"/>
    <lineage>
        <taxon>Eukaryota</taxon>
        <taxon>Viridiplantae</taxon>
        <taxon>Streptophyta</taxon>
        <taxon>Embryophyta</taxon>
        <taxon>Tracheophyta</taxon>
        <taxon>Spermatophyta</taxon>
        <taxon>Magnoliopsida</taxon>
        <taxon>eudicotyledons</taxon>
        <taxon>Gunneridae</taxon>
        <taxon>Pentapetalae</taxon>
        <taxon>rosids</taxon>
        <taxon>malvids</taxon>
        <taxon>Sapindales</taxon>
        <taxon>Sapindaceae</taxon>
        <taxon>Hippocastanoideae</taxon>
        <taxon>Acereae</taxon>
        <taxon>Acer</taxon>
    </lineage>
</organism>
<keyword evidence="2 3" id="KW-0539">Nucleus</keyword>
<evidence type="ECO:0000256" key="3">
    <source>
        <dbReference type="RuleBase" id="RU367127"/>
    </source>
</evidence>
<comment type="domain">
    <text evidence="3">The QLQ domain and WRC domain may be involved in protein-protein interaction and DNA-binding, respectively.</text>
</comment>
<feature type="domain" description="QLQ" evidence="4">
    <location>
        <begin position="49"/>
        <end position="84"/>
    </location>
</feature>
<dbReference type="PANTHER" id="PTHR31602:SF3">
    <property type="entry name" value="GROWTH-REGULATING FACTOR 8"/>
    <property type="match status" value="1"/>
</dbReference>
<evidence type="ECO:0000259" key="4">
    <source>
        <dbReference type="PROSITE" id="PS51666"/>
    </source>
</evidence>
<reference evidence="5" key="1">
    <citation type="journal article" date="2022" name="Plant J.">
        <title>Strategies of tolerance reflected in two North American maple genomes.</title>
        <authorList>
            <person name="McEvoy S.L."/>
            <person name="Sezen U.U."/>
            <person name="Trouern-Trend A."/>
            <person name="McMahon S.M."/>
            <person name="Schaberg P.G."/>
            <person name="Yang J."/>
            <person name="Wegrzyn J.L."/>
            <person name="Swenson N.G."/>
        </authorList>
    </citation>
    <scope>NUCLEOTIDE SEQUENCE</scope>
    <source>
        <strain evidence="5">91603</strain>
    </source>
</reference>
<dbReference type="GO" id="GO:0006351">
    <property type="term" value="P:DNA-templated transcription"/>
    <property type="evidence" value="ECO:0007669"/>
    <property type="project" value="UniProtKB-UniRule"/>
</dbReference>
<dbReference type="GO" id="GO:0005634">
    <property type="term" value="C:nucleus"/>
    <property type="evidence" value="ECO:0007669"/>
    <property type="project" value="UniProtKB-SubCell"/>
</dbReference>
<reference evidence="5" key="2">
    <citation type="submission" date="2023-02" db="EMBL/GenBank/DDBJ databases">
        <authorList>
            <person name="Swenson N.G."/>
            <person name="Wegrzyn J.L."/>
            <person name="Mcevoy S.L."/>
        </authorList>
    </citation>
    <scope>NUCLEOTIDE SEQUENCE</scope>
    <source>
        <strain evidence="5">91603</strain>
        <tissue evidence="5">Leaf</tissue>
    </source>
</reference>
<dbReference type="InterPro" id="IPR014978">
    <property type="entry name" value="Gln-Leu-Gln_QLQ"/>
</dbReference>
<gene>
    <name evidence="5" type="ORF">LWI28_011314</name>
</gene>
<protein>
    <recommendedName>
        <fullName evidence="3">Growth-regulating factor</fullName>
    </recommendedName>
</protein>
<comment type="function">
    <text evidence="3">Transcription activator.</text>
</comment>
<evidence type="ECO:0000313" key="6">
    <source>
        <dbReference type="Proteomes" id="UP001064489"/>
    </source>
</evidence>
<dbReference type="GO" id="GO:0048731">
    <property type="term" value="P:system development"/>
    <property type="evidence" value="ECO:0007669"/>
    <property type="project" value="UniProtKB-ARBA"/>
</dbReference>
<dbReference type="SMART" id="SM00951">
    <property type="entry name" value="QLQ"/>
    <property type="match status" value="1"/>
</dbReference>
<accession>A0AAD5NZG6</accession>
<keyword evidence="3" id="KW-0010">Activator</keyword>
<comment type="caution">
    <text evidence="5">The sequence shown here is derived from an EMBL/GenBank/DDBJ whole genome shotgun (WGS) entry which is preliminary data.</text>
</comment>
<evidence type="ECO:0000256" key="2">
    <source>
        <dbReference type="ARBA" id="ARBA00023242"/>
    </source>
</evidence>
<name>A0AAD5NZG6_ACENE</name>
<evidence type="ECO:0000313" key="5">
    <source>
        <dbReference type="EMBL" id="KAI9191642.1"/>
    </source>
</evidence>
<dbReference type="Proteomes" id="UP001064489">
    <property type="component" value="Chromosome 6"/>
</dbReference>
<dbReference type="EMBL" id="JAJSOW010000004">
    <property type="protein sequence ID" value="KAI9191642.1"/>
    <property type="molecule type" value="Genomic_DNA"/>
</dbReference>
<dbReference type="AlphaFoldDB" id="A0AAD5NZG6"/>
<dbReference type="GO" id="GO:0005524">
    <property type="term" value="F:ATP binding"/>
    <property type="evidence" value="ECO:0007669"/>
    <property type="project" value="UniProtKB-UniRule"/>
</dbReference>
<comment type="similarity">
    <text evidence="3">Belongs to the GRF family.</text>
</comment>
<sequence length="139" mass="15188">MGTRSDFVGKMKGVCVEENQTSSGHKRERLMVVSPDNNSSDQMAATSVPFTADQRQELDRQTMIFKYMVAGVPVPPELILAMINGTPSTAAHSQSNSGEEVFINCQNKSNEAGASEGKPVRSFYTCDLFVFDMVNVTTI</sequence>
<dbReference type="Pfam" id="PF08880">
    <property type="entry name" value="QLQ"/>
    <property type="match status" value="1"/>
</dbReference>
<dbReference type="GO" id="GO:0006355">
    <property type="term" value="P:regulation of DNA-templated transcription"/>
    <property type="evidence" value="ECO:0007669"/>
    <property type="project" value="InterPro"/>
</dbReference>
<comment type="subcellular location">
    <subcellularLocation>
        <location evidence="1 3">Nucleus</location>
    </subcellularLocation>
</comment>
<keyword evidence="6" id="KW-1185">Reference proteome</keyword>
<dbReference type="PROSITE" id="PS51666">
    <property type="entry name" value="QLQ"/>
    <property type="match status" value="1"/>
</dbReference>
<keyword evidence="3" id="KW-0804">Transcription</keyword>
<evidence type="ECO:0000256" key="1">
    <source>
        <dbReference type="ARBA" id="ARBA00004123"/>
    </source>
</evidence>